<reference evidence="1" key="1">
    <citation type="submission" date="2016-05" db="EMBL/GenBank/DDBJ databases">
        <authorList>
            <person name="Lavstsen T."/>
            <person name="Jespersen J.S."/>
        </authorList>
    </citation>
    <scope>NUCLEOTIDE SEQUENCE</scope>
    <source>
        <tissue evidence="1">Brain</tissue>
    </source>
</reference>
<dbReference type="EMBL" id="HADY01008856">
    <property type="protein sequence ID" value="SBP47341.1"/>
    <property type="molecule type" value="Transcribed_RNA"/>
</dbReference>
<accession>A0A1A7ZYI7</accession>
<dbReference type="SUPFAM" id="SSF53098">
    <property type="entry name" value="Ribonuclease H-like"/>
    <property type="match status" value="1"/>
</dbReference>
<proteinExistence type="predicted"/>
<reference evidence="1" key="2">
    <citation type="submission" date="2016-06" db="EMBL/GenBank/DDBJ databases">
        <title>The genome of a short-lived fish provides insights into sex chromosome evolution and the genetic control of aging.</title>
        <authorList>
            <person name="Reichwald K."/>
            <person name="Felder M."/>
            <person name="Petzold A."/>
            <person name="Koch P."/>
            <person name="Groth M."/>
            <person name="Platzer M."/>
        </authorList>
    </citation>
    <scope>NUCLEOTIDE SEQUENCE</scope>
    <source>
        <tissue evidence="1">Brain</tissue>
    </source>
</reference>
<dbReference type="PANTHER" id="PTHR37162:SF1">
    <property type="entry name" value="BED-TYPE DOMAIN-CONTAINING PROTEIN"/>
    <property type="match status" value="1"/>
</dbReference>
<gene>
    <name evidence="1" type="primary">CR762475.1</name>
</gene>
<evidence type="ECO:0000313" key="1">
    <source>
        <dbReference type="EMBL" id="SBP47341.1"/>
    </source>
</evidence>
<sequence length="397" mass="44643">MTQPKSYFQKYRKEWESLPEFKGWLKPHAGSDIRATCMYCKTDLYAKLSDIKKHAATQKHIEKAKPYNQASQPKLTFVAKKTDTLKQAEATIALAISDHCSILSCDHIGLACKAAFPDSTIAQNFRMHRTKCTEMINGVLAPYFIQRLVADIGSNKYSLLLDESTDVSVSKYLGIVVRYFSEGKGHVVDTFLGLLELEGGDAKSIAKAVLSFLHQSGLEKENLVLIRCVCHSLQLAVSSASKTTLPRSVEFLVRETYNWFSISPKRKEAYRTVYETINCGERPLAITRVCATRWLSIEPAVSRLLSQWEELKLHFSLTKTSEHCYMADVLHSMYADPQNLLYLTYLKSILGEVQAAVKAFEGEQTDPLKLLDCLILLIKSVCSRVLHPGATIDIHLP</sequence>
<organism evidence="1">
    <name type="scientific">Nothobranchius furzeri</name>
    <name type="common">Turquoise killifish</name>
    <dbReference type="NCBI Taxonomy" id="105023"/>
    <lineage>
        <taxon>Eukaryota</taxon>
        <taxon>Metazoa</taxon>
        <taxon>Chordata</taxon>
        <taxon>Craniata</taxon>
        <taxon>Vertebrata</taxon>
        <taxon>Euteleostomi</taxon>
        <taxon>Actinopterygii</taxon>
        <taxon>Neopterygii</taxon>
        <taxon>Teleostei</taxon>
        <taxon>Neoteleostei</taxon>
        <taxon>Acanthomorphata</taxon>
        <taxon>Ovalentaria</taxon>
        <taxon>Atherinomorphae</taxon>
        <taxon>Cyprinodontiformes</taxon>
        <taxon>Nothobranchiidae</taxon>
        <taxon>Nothobranchius</taxon>
    </lineage>
</organism>
<protein>
    <submittedName>
        <fullName evidence="1">Uncharacterized protein</fullName>
    </submittedName>
</protein>
<dbReference type="InterPro" id="IPR012337">
    <property type="entry name" value="RNaseH-like_sf"/>
</dbReference>
<dbReference type="PANTHER" id="PTHR37162">
    <property type="entry name" value="HAT FAMILY DIMERISATION DOMAINCONTAINING PROTEIN-RELATED"/>
    <property type="match status" value="1"/>
</dbReference>
<name>A0A1A7ZYI7_NOTFU</name>
<dbReference type="AlphaFoldDB" id="A0A1A7ZYI7"/>